<evidence type="ECO:0000313" key="7">
    <source>
        <dbReference type="EMBL" id="MFC0323053.1"/>
    </source>
</evidence>
<feature type="domain" description="Fe/B12 periplasmic-binding" evidence="6">
    <location>
        <begin position="29"/>
        <end position="293"/>
    </location>
</feature>
<dbReference type="InterPro" id="IPR051313">
    <property type="entry name" value="Bact_iron-sidero_bind"/>
</dbReference>
<evidence type="ECO:0000256" key="4">
    <source>
        <dbReference type="ARBA" id="ARBA00022496"/>
    </source>
</evidence>
<keyword evidence="4" id="KW-0408">Iron</keyword>
<dbReference type="EMBL" id="JBHLWA010000024">
    <property type="protein sequence ID" value="MFC0323053.1"/>
    <property type="molecule type" value="Genomic_DNA"/>
</dbReference>
<dbReference type="Gene3D" id="3.40.50.1980">
    <property type="entry name" value="Nitrogenase molybdenum iron protein domain"/>
    <property type="match status" value="2"/>
</dbReference>
<dbReference type="Pfam" id="PF01497">
    <property type="entry name" value="Peripla_BP_2"/>
    <property type="match status" value="1"/>
</dbReference>
<dbReference type="PROSITE" id="PS50983">
    <property type="entry name" value="FE_B12_PBP"/>
    <property type="match status" value="1"/>
</dbReference>
<keyword evidence="3" id="KW-0813">Transport</keyword>
<name>A0ABV6HYP9_9PAST</name>
<dbReference type="RefSeq" id="WP_382374292.1">
    <property type="nucleotide sequence ID" value="NZ_JBHLWA010000024.1"/>
</dbReference>
<gene>
    <name evidence="7" type="ORF">ACFFHT_05705</name>
</gene>
<keyword evidence="5" id="KW-0732">Signal</keyword>
<dbReference type="PANTHER" id="PTHR30532">
    <property type="entry name" value="IRON III DICITRATE-BINDING PERIPLASMIC PROTEIN"/>
    <property type="match status" value="1"/>
</dbReference>
<keyword evidence="8" id="KW-1185">Reference proteome</keyword>
<reference evidence="7 8" key="1">
    <citation type="submission" date="2024-09" db="EMBL/GenBank/DDBJ databases">
        <authorList>
            <person name="Sun Q."/>
            <person name="Mori K."/>
        </authorList>
    </citation>
    <scope>NUCLEOTIDE SEQUENCE [LARGE SCALE GENOMIC DNA]</scope>
    <source>
        <strain evidence="7 8">CCM 7538</strain>
    </source>
</reference>
<protein>
    <submittedName>
        <fullName evidence="7">ABC transporter substrate-binding protein</fullName>
    </submittedName>
</protein>
<evidence type="ECO:0000256" key="2">
    <source>
        <dbReference type="ARBA" id="ARBA00008814"/>
    </source>
</evidence>
<proteinExistence type="inferred from homology"/>
<comment type="subcellular location">
    <subcellularLocation>
        <location evidence="1">Cell envelope</location>
    </subcellularLocation>
</comment>
<keyword evidence="4" id="KW-0406">Ion transport</keyword>
<evidence type="ECO:0000256" key="5">
    <source>
        <dbReference type="ARBA" id="ARBA00022729"/>
    </source>
</evidence>
<dbReference type="Proteomes" id="UP001589769">
    <property type="component" value="Unassembled WGS sequence"/>
</dbReference>
<evidence type="ECO:0000256" key="3">
    <source>
        <dbReference type="ARBA" id="ARBA00022448"/>
    </source>
</evidence>
<dbReference type="InterPro" id="IPR002491">
    <property type="entry name" value="ABC_transptr_periplasmic_BD"/>
</dbReference>
<comment type="caution">
    <text evidence="7">The sequence shown here is derived from an EMBL/GenBank/DDBJ whole genome shotgun (WGS) entry which is preliminary data.</text>
</comment>
<evidence type="ECO:0000259" key="6">
    <source>
        <dbReference type="PROSITE" id="PS50983"/>
    </source>
</evidence>
<dbReference type="SUPFAM" id="SSF53807">
    <property type="entry name" value="Helical backbone' metal receptor"/>
    <property type="match status" value="1"/>
</dbReference>
<keyword evidence="4" id="KW-0410">Iron transport</keyword>
<evidence type="ECO:0000256" key="1">
    <source>
        <dbReference type="ARBA" id="ARBA00004196"/>
    </source>
</evidence>
<sequence length="293" mass="32348">MESVLKRILLLLSLLMVHLGSSANSNQLRLASLDWTVSETLIALSNAPIAVGDAQSYRQWVVIPELPSETVDLGSRLMPNRELLVTLQLDKFINSSMYASLTPILATYVGQDNVIIVDFYRTGSIWQNQLAATRQIAALIGQPERGEQLIQQTEQLLQKLKAQITAMTARPVLMVQFDDARHLRVYGENSLLGAVAMKLGLQNAWQAPVGIWGTSTIDIHQLAQLAKNSRLVVIKPYPINVPTALAHNSLWQRLPMAKDPIVLPTIWTFGGLPSAQRFALALTQALQQGGEAW</sequence>
<dbReference type="PANTHER" id="PTHR30532:SF1">
    <property type="entry name" value="IRON(3+)-HYDROXAMATE-BINDING PROTEIN FHUD"/>
    <property type="match status" value="1"/>
</dbReference>
<evidence type="ECO:0000313" key="8">
    <source>
        <dbReference type="Proteomes" id="UP001589769"/>
    </source>
</evidence>
<comment type="similarity">
    <text evidence="2">Belongs to the bacterial solute-binding protein 8 family.</text>
</comment>
<dbReference type="PRINTS" id="PR01715">
    <property type="entry name" value="FERRIBNDNGPP"/>
</dbReference>
<accession>A0ABV6HYP9</accession>
<organism evidence="7 8">
    <name type="scientific">Gallibacterium melopsittaci</name>
    <dbReference type="NCBI Taxonomy" id="516063"/>
    <lineage>
        <taxon>Bacteria</taxon>
        <taxon>Pseudomonadati</taxon>
        <taxon>Pseudomonadota</taxon>
        <taxon>Gammaproteobacteria</taxon>
        <taxon>Pasteurellales</taxon>
        <taxon>Pasteurellaceae</taxon>
        <taxon>Gallibacterium</taxon>
    </lineage>
</organism>